<organism evidence="3 5">
    <name type="scientific">Affinibrenneria salicis</name>
    <dbReference type="NCBI Taxonomy" id="2590031"/>
    <lineage>
        <taxon>Bacteria</taxon>
        <taxon>Pseudomonadati</taxon>
        <taxon>Pseudomonadota</taxon>
        <taxon>Gammaproteobacteria</taxon>
        <taxon>Enterobacterales</taxon>
        <taxon>Pectobacteriaceae</taxon>
        <taxon>Affinibrenneria</taxon>
    </lineage>
</organism>
<gene>
    <name evidence="3" type="ORF">FJU30_00670</name>
    <name evidence="4" type="ORF">FJU30_04095</name>
</gene>
<feature type="chain" id="PRO_5033490439" evidence="1">
    <location>
        <begin position="28"/>
        <end position="343"/>
    </location>
</feature>
<dbReference type="Proteomes" id="UP000335415">
    <property type="component" value="Unassembled WGS sequence"/>
</dbReference>
<sequence length="343" mass="37449">MTISRRTFLRALASCCALSFISGPVRAASSLLFPFGQLPPPERVRRILSAGAPADLLLLAVAPEKLPGLSSFDLSGDNCAWFSSSLCHLTKLGRLSGRASTLSLEKVLALNPDMIIDCGSADGTWRSQASRIAEQTGIPLVLIDGTLADSAQQLRQVGALLGEERRAESQALLAERFLADAALFAGSPAANVRFYAARGARGLETGLRHSLHTEAAELLGLENVAQQADRSGLTQVSMEQLLLWQPDIILTQDPVTWRYICEDPVWQGVDAVAKRQVLLFSGLPFGWLDAPPGINRLLGMRRLQAHFDARLRAGFKDDMREFFTLFYHSELSDAQYQRLMGDA</sequence>
<dbReference type="InterPro" id="IPR006311">
    <property type="entry name" value="TAT_signal"/>
</dbReference>
<dbReference type="Gene3D" id="1.20.58.2180">
    <property type="match status" value="1"/>
</dbReference>
<accession>A0A5J5G7E0</accession>
<dbReference type="EMBL" id="VYKJ01000001">
    <property type="protein sequence ID" value="KAA9002555.1"/>
    <property type="molecule type" value="Genomic_DNA"/>
</dbReference>
<dbReference type="PANTHER" id="PTHR30535:SF34">
    <property type="entry name" value="MOLYBDATE-BINDING PROTEIN MOLA"/>
    <property type="match status" value="1"/>
</dbReference>
<keyword evidence="1" id="KW-0732">Signal</keyword>
<dbReference type="AlphaFoldDB" id="A0A5J5G7E0"/>
<dbReference type="SUPFAM" id="SSF53807">
    <property type="entry name" value="Helical backbone' metal receptor"/>
    <property type="match status" value="1"/>
</dbReference>
<dbReference type="Pfam" id="PF01497">
    <property type="entry name" value="Peripla_BP_2"/>
    <property type="match status" value="1"/>
</dbReference>
<feature type="domain" description="Fe/B12 periplasmic-binding" evidence="2">
    <location>
        <begin position="46"/>
        <end position="311"/>
    </location>
</feature>
<keyword evidence="5" id="KW-1185">Reference proteome</keyword>
<dbReference type="InterPro" id="IPR050902">
    <property type="entry name" value="ABC_Transporter_SBP"/>
</dbReference>
<proteinExistence type="predicted"/>
<evidence type="ECO:0000256" key="1">
    <source>
        <dbReference type="SAM" id="SignalP"/>
    </source>
</evidence>
<name>A0A5J5G7E0_9GAMM</name>
<dbReference type="RefSeq" id="WP_150433526.1">
    <property type="nucleotide sequence ID" value="NZ_VYKJ01000001.1"/>
</dbReference>
<evidence type="ECO:0000313" key="4">
    <source>
        <dbReference type="EMBL" id="KAA9003157.1"/>
    </source>
</evidence>
<feature type="signal peptide" evidence="1">
    <location>
        <begin position="1"/>
        <end position="27"/>
    </location>
</feature>
<dbReference type="PANTHER" id="PTHR30535">
    <property type="entry name" value="VITAMIN B12-BINDING PROTEIN"/>
    <property type="match status" value="1"/>
</dbReference>
<comment type="caution">
    <text evidence="3">The sequence shown here is derived from an EMBL/GenBank/DDBJ whole genome shotgun (WGS) entry which is preliminary data.</text>
</comment>
<dbReference type="Gene3D" id="3.40.50.1980">
    <property type="entry name" value="Nitrogenase molybdenum iron protein domain"/>
    <property type="match status" value="2"/>
</dbReference>
<reference evidence="3 5" key="1">
    <citation type="submission" date="2019-09" db="EMBL/GenBank/DDBJ databases">
        <authorList>
            <person name="Li Y."/>
        </authorList>
    </citation>
    <scope>NUCLEOTIDE SEQUENCE [LARGE SCALE GENOMIC DNA]</scope>
    <source>
        <strain evidence="3 5">L3-3HA</strain>
    </source>
</reference>
<dbReference type="PROSITE" id="PS50983">
    <property type="entry name" value="FE_B12_PBP"/>
    <property type="match status" value="1"/>
</dbReference>
<evidence type="ECO:0000313" key="3">
    <source>
        <dbReference type="EMBL" id="KAA9002555.1"/>
    </source>
</evidence>
<protein>
    <submittedName>
        <fullName evidence="3">ABC transporter substrate-binding protein</fullName>
    </submittedName>
</protein>
<evidence type="ECO:0000313" key="5">
    <source>
        <dbReference type="Proteomes" id="UP000335415"/>
    </source>
</evidence>
<evidence type="ECO:0000259" key="2">
    <source>
        <dbReference type="PROSITE" id="PS50983"/>
    </source>
</evidence>
<dbReference type="PROSITE" id="PS51318">
    <property type="entry name" value="TAT"/>
    <property type="match status" value="1"/>
</dbReference>
<dbReference type="GO" id="GO:0071281">
    <property type="term" value="P:cellular response to iron ion"/>
    <property type="evidence" value="ECO:0007669"/>
    <property type="project" value="TreeGrafter"/>
</dbReference>
<dbReference type="InterPro" id="IPR002491">
    <property type="entry name" value="ABC_transptr_periplasmic_BD"/>
</dbReference>
<dbReference type="EMBL" id="VYKJ01000001">
    <property type="protein sequence ID" value="KAA9003157.1"/>
    <property type="molecule type" value="Genomic_DNA"/>
</dbReference>
<dbReference type="OrthoDB" id="9775594at2"/>